<dbReference type="STRING" id="1424294.Gferi_21685"/>
<dbReference type="EMBL" id="CP017269">
    <property type="protein sequence ID" value="AOT71917.1"/>
    <property type="molecule type" value="Genomic_DNA"/>
</dbReference>
<keyword evidence="1" id="KW-0732">Signal</keyword>
<dbReference type="Proteomes" id="UP000095743">
    <property type="component" value="Chromosome"/>
</dbReference>
<dbReference type="KEGG" id="gfe:Gferi_21685"/>
<feature type="signal peptide" evidence="1">
    <location>
        <begin position="1"/>
        <end position="26"/>
    </location>
</feature>
<evidence type="ECO:0000313" key="2">
    <source>
        <dbReference type="EMBL" id="AOT71917.1"/>
    </source>
</evidence>
<reference evidence="2 3" key="1">
    <citation type="submission" date="2016-09" db="EMBL/GenBank/DDBJ databases">
        <title>Genomic analysis reveals versatility of anaerobic energy metabolism of Geosporobacter ferrireducens IRF9 of phylum Firmicutes.</title>
        <authorList>
            <person name="Kim S.-J."/>
        </authorList>
    </citation>
    <scope>NUCLEOTIDE SEQUENCE [LARGE SCALE GENOMIC DNA]</scope>
    <source>
        <strain evidence="2 3">IRF9</strain>
    </source>
</reference>
<feature type="chain" id="PRO_5038719009" evidence="1">
    <location>
        <begin position="27"/>
        <end position="61"/>
    </location>
</feature>
<accession>A0A1D8GLX0</accession>
<sequence>MQIQRLLICKPVSRSAVMILALAAVARNTKSAAESEGNAVKPNQLQAVLFLYTQGMWSMLC</sequence>
<protein>
    <submittedName>
        <fullName evidence="2">Uncharacterized protein</fullName>
    </submittedName>
</protein>
<keyword evidence="3" id="KW-1185">Reference proteome</keyword>
<proteinExistence type="predicted"/>
<evidence type="ECO:0000313" key="3">
    <source>
        <dbReference type="Proteomes" id="UP000095743"/>
    </source>
</evidence>
<organism evidence="2 3">
    <name type="scientific">Geosporobacter ferrireducens</name>
    <dbReference type="NCBI Taxonomy" id="1424294"/>
    <lineage>
        <taxon>Bacteria</taxon>
        <taxon>Bacillati</taxon>
        <taxon>Bacillota</taxon>
        <taxon>Clostridia</taxon>
        <taxon>Peptostreptococcales</taxon>
        <taxon>Thermotaleaceae</taxon>
        <taxon>Geosporobacter</taxon>
    </lineage>
</organism>
<dbReference type="AlphaFoldDB" id="A0A1D8GLX0"/>
<evidence type="ECO:0000256" key="1">
    <source>
        <dbReference type="SAM" id="SignalP"/>
    </source>
</evidence>
<gene>
    <name evidence="2" type="ORF">Gferi_21685</name>
</gene>
<name>A0A1D8GLX0_9FIRM</name>